<dbReference type="InterPro" id="IPR052583">
    <property type="entry name" value="ATP-helicase/E3_Ub-Ligase"/>
</dbReference>
<evidence type="ECO:0000256" key="3">
    <source>
        <dbReference type="ARBA" id="ARBA00022801"/>
    </source>
</evidence>
<protein>
    <submittedName>
        <fullName evidence="10">E3 ubiquitin-protein ligase SHPRH isoform X6</fullName>
    </submittedName>
</protein>
<dbReference type="Gene3D" id="3.40.50.10810">
    <property type="entry name" value="Tandem AAA-ATPase domain"/>
    <property type="match status" value="1"/>
</dbReference>
<keyword evidence="3" id="KW-0378">Hydrolase</keyword>
<dbReference type="InterPro" id="IPR001650">
    <property type="entry name" value="Helicase_C-like"/>
</dbReference>
<accession>A0ABM4CXQ4</accession>
<dbReference type="Proteomes" id="UP001652625">
    <property type="component" value="Chromosome 11"/>
</dbReference>
<reference evidence="10" key="1">
    <citation type="submission" date="2025-08" db="UniProtKB">
        <authorList>
            <consortium name="RefSeq"/>
        </authorList>
    </citation>
    <scope>IDENTIFICATION</scope>
</reference>
<dbReference type="InterPro" id="IPR049730">
    <property type="entry name" value="SNF2/RAD54-like_C"/>
</dbReference>
<dbReference type="Pfam" id="PF21325">
    <property type="entry name" value="SHPRH_helical-1st"/>
    <property type="match status" value="1"/>
</dbReference>
<evidence type="ECO:0000259" key="8">
    <source>
        <dbReference type="PROSITE" id="PS51194"/>
    </source>
</evidence>
<dbReference type="Pfam" id="PF00271">
    <property type="entry name" value="Helicase_C"/>
    <property type="match status" value="1"/>
</dbReference>
<dbReference type="InterPro" id="IPR038718">
    <property type="entry name" value="SNF2-like_sf"/>
</dbReference>
<evidence type="ECO:0000313" key="9">
    <source>
        <dbReference type="Proteomes" id="UP001652625"/>
    </source>
</evidence>
<dbReference type="InterPro" id="IPR014001">
    <property type="entry name" value="Helicase_ATP-bd"/>
</dbReference>
<dbReference type="InterPro" id="IPR000330">
    <property type="entry name" value="SNF2_N"/>
</dbReference>
<evidence type="ECO:0000256" key="6">
    <source>
        <dbReference type="SAM" id="Coils"/>
    </source>
</evidence>
<dbReference type="InterPro" id="IPR048686">
    <property type="entry name" value="SHPRH_helical_1st"/>
</dbReference>
<proteinExistence type="predicted"/>
<evidence type="ECO:0000259" key="7">
    <source>
        <dbReference type="PROSITE" id="PS50089"/>
    </source>
</evidence>
<dbReference type="PROSITE" id="PS00518">
    <property type="entry name" value="ZF_RING_1"/>
    <property type="match status" value="1"/>
</dbReference>
<dbReference type="PROSITE" id="PS51194">
    <property type="entry name" value="HELICASE_CTER"/>
    <property type="match status" value="1"/>
</dbReference>
<dbReference type="Pfam" id="PF00176">
    <property type="entry name" value="SNF2-rel_dom"/>
    <property type="match status" value="1"/>
</dbReference>
<dbReference type="SMART" id="SM00490">
    <property type="entry name" value="HELICc"/>
    <property type="match status" value="1"/>
</dbReference>
<dbReference type="Gene3D" id="3.30.40.10">
    <property type="entry name" value="Zinc/RING finger domain, C3HC4 (zinc finger)"/>
    <property type="match status" value="1"/>
</dbReference>
<keyword evidence="4" id="KW-0862">Zinc</keyword>
<dbReference type="PROSITE" id="PS50089">
    <property type="entry name" value="ZF_RING_2"/>
    <property type="match status" value="1"/>
</dbReference>
<dbReference type="SUPFAM" id="SSF57850">
    <property type="entry name" value="RING/U-box"/>
    <property type="match status" value="1"/>
</dbReference>
<evidence type="ECO:0000256" key="1">
    <source>
        <dbReference type="ARBA" id="ARBA00022723"/>
    </source>
</evidence>
<evidence type="ECO:0000313" key="10">
    <source>
        <dbReference type="RefSeq" id="XP_065666723.1"/>
    </source>
</evidence>
<keyword evidence="6" id="KW-0175">Coiled coil</keyword>
<dbReference type="RefSeq" id="XP_065666723.1">
    <property type="nucleotide sequence ID" value="XM_065810651.1"/>
</dbReference>
<feature type="domain" description="RING-type" evidence="7">
    <location>
        <begin position="1159"/>
        <end position="1206"/>
    </location>
</feature>
<sequence>MSFIFERKNICLKISKCDHSGIKLKNLPLQSSRIFTNEELINVINKGSELVINYSEYNFEKLFHVEVVTSSKDNLPILQSGSSLWSGYLQAKLYMIQSLYTAMKKGNILLLPGITNGELDIFVVICKSAFHLITEPDEKSHGTFTGNLKPIFQLLFSLIDDCTQNLYQSSPKLKSTNDLYAYIKQHNSKLTISSNLKNVQHQNLNPTLRKYQVEAVTWMISKENEDFYETGNQDDLHPLWQEIICLDDTKIYFNPYNGRLTLQRFTQDLLPKGGILAEEMGLGKTVEVLACILNNPCPTKYSHDDQNIKSKEKSFDGIAIINKENEKLITDCCNFESVVPNEIDESSKHNFFPNKHDDLLPSKHDDLLPSKHDGLLPCEQDDLLPSEHDDLLPAKRLKYDNSFSNPLSEFEILNKNGIENNNGLLKCTTCDLCGNSNDDIKVECQECKVIMHKECAGFVNLNVKNHFCPLCVVKQITETHCTLIVCPDTLITQWVLEIEKHVKEDTLKYMVYKGIKQHKFIQPKYLAEYDIILTSFNTLRLDFNYVLAENASFSLRYKKRYVSVPCPLIALKFWRMCIDEAQMVECRSTKLVEMCLRINACHRWCVTGTPLQKKIDDIYGLLMFLCVKPYNLQFWWRRGLLDYYKAGHHQKLFNFIALITWRNSKEHVGSQLEIPKMSEFVTNLHFSAIEHNFYFKEHEKCRKKIDLKTGLNLLNQSSKLSELHHDKINQILSIMLPLRQACCHPSVVRTNLFFFEKCNITMDKLIEKLISDAKVESEEVHRKLISAINGIAGVEILMSNIPAAIESYEQAISSWKNNSDIKTDNLQKLHTLFNLHEILTTFERSKYDEHCLIEMHRETEQLRCKYIEGIKNDIEISKAELDQIKMEINEKKNKIDFDNPWWLQLLIYTNENGFYDNFINKTKGDFITSLSVNSLSCLTYEIQRNIDKQELTRKEIYTELNDIAKFPDLFCVRNVAECCLQRNKNVGSGSCNFCNFERKLELYELILFSQRCFQSSENEKVSGLRLETEMEKLFKVLLSFAKTIDASRSILNQGKEYMKYVDSLKKEFKCLRIQFLFYYRQLQLLDELNMCTMRVQLKQNGEENSYTLDGQKLTQYRLLYESEKEAASIELAKRKGQLLYLQNLATVQTDQEGYNHEICPICVDKLGVQWAVFNCGHCICCQCLVELQKYPVSNARCQVIKCPVCRTANNHVSIVVTKQKKPDSFDAHITYKGSHSTKIGAIVRRILWIHEQDSSSKVLVFSSWHTVLNLLSLALKENDIVFRILQGGGNKFQAYLEEFKQSLSINVLLLPIQAGAKGLNIIEATHVIFVEPVLNIGEELQAVGRVHRIGQTKLTFIHRFIICDTIEEKIVEFFKDKQDKSQVEPGYSMTLGDITSLIA</sequence>
<dbReference type="InterPro" id="IPR017907">
    <property type="entry name" value="Znf_RING_CS"/>
</dbReference>
<dbReference type="SMART" id="SM00487">
    <property type="entry name" value="DEXDc"/>
    <property type="match status" value="1"/>
</dbReference>
<dbReference type="PANTHER" id="PTHR45865:SF1">
    <property type="entry name" value="E3 UBIQUITIN-PROTEIN LIGASE SHPRH"/>
    <property type="match status" value="1"/>
</dbReference>
<keyword evidence="2 5" id="KW-0863">Zinc-finger</keyword>
<keyword evidence="9" id="KW-1185">Reference proteome</keyword>
<dbReference type="PANTHER" id="PTHR45865">
    <property type="entry name" value="E3 UBIQUITIN-PROTEIN LIGASE SHPRH FAMILY MEMBER"/>
    <property type="match status" value="1"/>
</dbReference>
<dbReference type="GeneID" id="101241822"/>
<evidence type="ECO:0000256" key="4">
    <source>
        <dbReference type="ARBA" id="ARBA00022833"/>
    </source>
</evidence>
<organism evidence="9 10">
    <name type="scientific">Hydra vulgaris</name>
    <name type="common">Hydra</name>
    <name type="synonym">Hydra attenuata</name>
    <dbReference type="NCBI Taxonomy" id="6087"/>
    <lineage>
        <taxon>Eukaryota</taxon>
        <taxon>Metazoa</taxon>
        <taxon>Cnidaria</taxon>
        <taxon>Hydrozoa</taxon>
        <taxon>Hydroidolina</taxon>
        <taxon>Anthoathecata</taxon>
        <taxon>Aplanulata</taxon>
        <taxon>Hydridae</taxon>
        <taxon>Hydra</taxon>
    </lineage>
</organism>
<name>A0ABM4CXQ4_HYDVU</name>
<dbReference type="InterPro" id="IPR011011">
    <property type="entry name" value="Znf_FYVE_PHD"/>
</dbReference>
<evidence type="ECO:0000256" key="5">
    <source>
        <dbReference type="PROSITE-ProRule" id="PRU00175"/>
    </source>
</evidence>
<keyword evidence="1" id="KW-0479">Metal-binding</keyword>
<dbReference type="InterPro" id="IPR001841">
    <property type="entry name" value="Znf_RING"/>
</dbReference>
<dbReference type="Gene3D" id="3.40.50.300">
    <property type="entry name" value="P-loop containing nucleotide triphosphate hydrolases"/>
    <property type="match status" value="1"/>
</dbReference>
<feature type="domain" description="Helicase C-terminal" evidence="8">
    <location>
        <begin position="1241"/>
        <end position="1389"/>
    </location>
</feature>
<evidence type="ECO:0000256" key="2">
    <source>
        <dbReference type="ARBA" id="ARBA00022771"/>
    </source>
</evidence>
<dbReference type="InterPro" id="IPR013083">
    <property type="entry name" value="Znf_RING/FYVE/PHD"/>
</dbReference>
<gene>
    <name evidence="10" type="primary">LOC101241822</name>
</gene>
<feature type="coiled-coil region" evidence="6">
    <location>
        <begin position="867"/>
        <end position="894"/>
    </location>
</feature>
<dbReference type="InterPro" id="IPR027417">
    <property type="entry name" value="P-loop_NTPase"/>
</dbReference>
<dbReference type="SUPFAM" id="SSF57903">
    <property type="entry name" value="FYVE/PHD zinc finger"/>
    <property type="match status" value="1"/>
</dbReference>
<dbReference type="CDD" id="cd18793">
    <property type="entry name" value="SF2_C_SNF"/>
    <property type="match status" value="1"/>
</dbReference>
<dbReference type="SUPFAM" id="SSF52540">
    <property type="entry name" value="P-loop containing nucleoside triphosphate hydrolases"/>
    <property type="match status" value="2"/>
</dbReference>